<evidence type="ECO:0000256" key="5">
    <source>
        <dbReference type="ARBA" id="ARBA00022771"/>
    </source>
</evidence>
<evidence type="ECO:0000313" key="13">
    <source>
        <dbReference type="Proteomes" id="UP001165082"/>
    </source>
</evidence>
<dbReference type="FunFam" id="2.20.25.190:FF:000001">
    <property type="entry name" value="Transcription elongation factor 1 homolog"/>
    <property type="match status" value="1"/>
</dbReference>
<sequence>MGRRAKKQKIQTKKRPEVAKKFKCPFCNHDESVECKMKMSEGIGQLTCRVCGASYKMTISYLSEPIDVFYEWLDDCEKAAEQDDGRVETLTQYSTANQGAANNKSISTTGGGDSDAEEERELLAAGYTKEELAQAAEKEAGQKRSSTAADLGFSDSDSD</sequence>
<dbReference type="AlphaFoldDB" id="A0A9W7DYA2"/>
<evidence type="ECO:0000256" key="1">
    <source>
        <dbReference type="ARBA" id="ARBA00003357"/>
    </source>
</evidence>
<dbReference type="SUPFAM" id="SSF57783">
    <property type="entry name" value="Zinc beta-ribbon"/>
    <property type="match status" value="1"/>
</dbReference>
<dbReference type="PANTHER" id="PTHR20934:SF0">
    <property type="entry name" value="TRANSCRIPTION ELONGATION FACTOR 1 HOMOLOG"/>
    <property type="match status" value="1"/>
</dbReference>
<dbReference type="PANTHER" id="PTHR20934">
    <property type="entry name" value="TRANSCRIPTION ELONGATION FACTOR 1 HOMOLOG"/>
    <property type="match status" value="1"/>
</dbReference>
<dbReference type="Gene3D" id="2.20.25.190">
    <property type="match status" value="1"/>
</dbReference>
<dbReference type="GO" id="GO:0008023">
    <property type="term" value="C:transcription elongation factor complex"/>
    <property type="evidence" value="ECO:0007669"/>
    <property type="project" value="TreeGrafter"/>
</dbReference>
<proteinExistence type="inferred from homology"/>
<organism evidence="12 13">
    <name type="scientific">Triparma retinervis</name>
    <dbReference type="NCBI Taxonomy" id="2557542"/>
    <lineage>
        <taxon>Eukaryota</taxon>
        <taxon>Sar</taxon>
        <taxon>Stramenopiles</taxon>
        <taxon>Ochrophyta</taxon>
        <taxon>Bolidophyceae</taxon>
        <taxon>Parmales</taxon>
        <taxon>Triparmaceae</taxon>
        <taxon>Triparma</taxon>
    </lineage>
</organism>
<dbReference type="EMBL" id="BRXZ01002313">
    <property type="protein sequence ID" value="GMH59582.1"/>
    <property type="molecule type" value="Genomic_DNA"/>
</dbReference>
<dbReference type="GO" id="GO:0000993">
    <property type="term" value="F:RNA polymerase II complex binding"/>
    <property type="evidence" value="ECO:0007669"/>
    <property type="project" value="TreeGrafter"/>
</dbReference>
<evidence type="ECO:0000256" key="2">
    <source>
        <dbReference type="ARBA" id="ARBA00004123"/>
    </source>
</evidence>
<dbReference type="GO" id="GO:0006368">
    <property type="term" value="P:transcription elongation by RNA polymerase II"/>
    <property type="evidence" value="ECO:0007669"/>
    <property type="project" value="TreeGrafter"/>
</dbReference>
<comment type="caution">
    <text evidence="12">The sequence shown here is derived from an EMBL/GenBank/DDBJ whole genome shotgun (WGS) entry which is preliminary data.</text>
</comment>
<dbReference type="GO" id="GO:0008270">
    <property type="term" value="F:zinc ion binding"/>
    <property type="evidence" value="ECO:0007669"/>
    <property type="project" value="UniProtKB-KW"/>
</dbReference>
<protein>
    <recommendedName>
        <fullName evidence="10">Transcription elongation factor 1 homolog</fullName>
    </recommendedName>
</protein>
<name>A0A9W7DYA2_9STRA</name>
<feature type="compositionally biased region" description="Basic and acidic residues" evidence="11">
    <location>
        <begin position="128"/>
        <end position="142"/>
    </location>
</feature>
<feature type="region of interest" description="Disordered" evidence="11">
    <location>
        <begin position="92"/>
        <end position="159"/>
    </location>
</feature>
<dbReference type="OrthoDB" id="445983at2759"/>
<gene>
    <name evidence="12" type="ORF">TrRE_jg4009</name>
</gene>
<evidence type="ECO:0000256" key="9">
    <source>
        <dbReference type="ARBA" id="ARBA00023242"/>
    </source>
</evidence>
<keyword evidence="13" id="KW-1185">Reference proteome</keyword>
<evidence type="ECO:0000256" key="10">
    <source>
        <dbReference type="RuleBase" id="RU364033"/>
    </source>
</evidence>
<reference evidence="12" key="1">
    <citation type="submission" date="2022-07" db="EMBL/GenBank/DDBJ databases">
        <title>Genome analysis of Parmales, a sister group of diatoms, reveals the evolutionary specialization of diatoms from phago-mixotrophs to photoautotrophs.</title>
        <authorList>
            <person name="Ban H."/>
            <person name="Sato S."/>
            <person name="Yoshikawa S."/>
            <person name="Kazumasa Y."/>
            <person name="Nakamura Y."/>
            <person name="Ichinomiya M."/>
            <person name="Saitoh K."/>
            <person name="Sato N."/>
            <person name="Blanc-Mathieu R."/>
            <person name="Endo H."/>
            <person name="Kuwata A."/>
            <person name="Ogata H."/>
        </authorList>
    </citation>
    <scope>NUCLEOTIDE SEQUENCE</scope>
</reference>
<evidence type="ECO:0000256" key="4">
    <source>
        <dbReference type="ARBA" id="ARBA00022723"/>
    </source>
</evidence>
<evidence type="ECO:0000256" key="11">
    <source>
        <dbReference type="SAM" id="MobiDB-lite"/>
    </source>
</evidence>
<comment type="subcellular location">
    <subcellularLocation>
        <location evidence="2 10">Nucleus</location>
    </subcellularLocation>
</comment>
<comment type="function">
    <text evidence="1 10">Transcription elongation factor implicated in the maintenance of proper chromatin structure in actively transcribed regions.</text>
</comment>
<keyword evidence="6 10" id="KW-0862">Zinc</keyword>
<dbReference type="Pfam" id="PF05129">
    <property type="entry name" value="Zn_ribbon_Elf1"/>
    <property type="match status" value="1"/>
</dbReference>
<accession>A0A9W7DYA2</accession>
<evidence type="ECO:0000256" key="6">
    <source>
        <dbReference type="ARBA" id="ARBA00022833"/>
    </source>
</evidence>
<evidence type="ECO:0000256" key="3">
    <source>
        <dbReference type="ARBA" id="ARBA00009730"/>
    </source>
</evidence>
<evidence type="ECO:0000313" key="12">
    <source>
        <dbReference type="EMBL" id="GMH59582.1"/>
    </source>
</evidence>
<keyword evidence="5 10" id="KW-0863">Zinc-finger</keyword>
<evidence type="ECO:0000256" key="8">
    <source>
        <dbReference type="ARBA" id="ARBA00023163"/>
    </source>
</evidence>
<dbReference type="InterPro" id="IPR007808">
    <property type="entry name" value="Elf1"/>
</dbReference>
<keyword evidence="8 10" id="KW-0804">Transcription</keyword>
<feature type="compositionally biased region" description="Polar residues" evidence="11">
    <location>
        <begin position="92"/>
        <end position="108"/>
    </location>
</feature>
<keyword evidence="7 10" id="KW-0805">Transcription regulation</keyword>
<comment type="similarity">
    <text evidence="3 10">Belongs to the ELOF1 family.</text>
</comment>
<evidence type="ECO:0000256" key="7">
    <source>
        <dbReference type="ARBA" id="ARBA00023015"/>
    </source>
</evidence>
<dbReference type="InterPro" id="IPR038567">
    <property type="entry name" value="T_Elf1_sf"/>
</dbReference>
<dbReference type="Proteomes" id="UP001165082">
    <property type="component" value="Unassembled WGS sequence"/>
</dbReference>
<keyword evidence="4 10" id="KW-0479">Metal-binding</keyword>
<keyword evidence="9 10" id="KW-0539">Nucleus</keyword>